<dbReference type="GO" id="GO:0051782">
    <property type="term" value="P:negative regulation of cell division"/>
    <property type="evidence" value="ECO:0007669"/>
    <property type="project" value="TreeGrafter"/>
</dbReference>
<dbReference type="Gene3D" id="3.40.50.300">
    <property type="entry name" value="P-loop containing nucleotide triphosphate hydrolases"/>
    <property type="match status" value="1"/>
</dbReference>
<accession>A0A4R3M240</accession>
<dbReference type="GO" id="GO:0005829">
    <property type="term" value="C:cytosol"/>
    <property type="evidence" value="ECO:0007669"/>
    <property type="project" value="TreeGrafter"/>
</dbReference>
<evidence type="ECO:0000259" key="3">
    <source>
        <dbReference type="Pfam" id="PF13614"/>
    </source>
</evidence>
<sequence>MANAAAERIEPHLEEAGDSVRPAAYVPPLPRVSIQAFCETPAVQAALSQAAADRRAARAHMTVQTGGLAAALEFYTDAATPNVIVVETMARGSSLLSELDRLADVCDPGTRVVVIGHANDIGLYRELISRGVSEYLVAPVTALEALDTLSRLFHSANAGPLGRIIAFVGAKGGVGSSTVAHNVAWSISQEIGSDVAIADLDLAFGTAGLDFNQDPPQGIAEAVYAGDRLDEVYLERLFTKCTDHLSLIAAPATLDREYDLPGSSFEPVIDLIRKSVPVVVLDVPHLWSAWTKATLLAADEVVITAMPDLANLRNAKNLIDVLKQARPNDPPPIVVLNQVGVPKKPEISAREFGAALEVQPAAVIPFDPVLFTSAANNGQMIAEMQAGAKPVEMFRALAEQVTGKAEAKRHRRSPLGPLLERLIGRRKA</sequence>
<name>A0A4R3M240_9HYPH</name>
<proteinExistence type="predicted"/>
<dbReference type="Proteomes" id="UP000295678">
    <property type="component" value="Unassembled WGS sequence"/>
</dbReference>
<dbReference type="PANTHER" id="PTHR43384:SF6">
    <property type="entry name" value="SEPTUM SITE-DETERMINING PROTEIN MIND HOMOLOG, CHLOROPLASTIC"/>
    <property type="match status" value="1"/>
</dbReference>
<dbReference type="InterPro" id="IPR027417">
    <property type="entry name" value="P-loop_NTPase"/>
</dbReference>
<protein>
    <submittedName>
        <fullName evidence="4">Pilus assembly protein CpaE</fullName>
    </submittedName>
</protein>
<evidence type="ECO:0000313" key="5">
    <source>
        <dbReference type="Proteomes" id="UP000295678"/>
    </source>
</evidence>
<dbReference type="GO" id="GO:0005524">
    <property type="term" value="F:ATP binding"/>
    <property type="evidence" value="ECO:0007669"/>
    <property type="project" value="UniProtKB-KW"/>
</dbReference>
<evidence type="ECO:0000313" key="4">
    <source>
        <dbReference type="EMBL" id="TCT07224.1"/>
    </source>
</evidence>
<dbReference type="AlphaFoldDB" id="A0A4R3M240"/>
<dbReference type="OrthoDB" id="9783172at2"/>
<reference evidence="4 5" key="1">
    <citation type="submission" date="2019-03" db="EMBL/GenBank/DDBJ databases">
        <title>Genomic Encyclopedia of Type Strains, Phase IV (KMG-IV): sequencing the most valuable type-strain genomes for metagenomic binning, comparative biology and taxonomic classification.</title>
        <authorList>
            <person name="Goeker M."/>
        </authorList>
    </citation>
    <scope>NUCLEOTIDE SEQUENCE [LARGE SCALE GENOMIC DNA]</scope>
    <source>
        <strain evidence="4 5">DSM 19345</strain>
    </source>
</reference>
<dbReference type="PANTHER" id="PTHR43384">
    <property type="entry name" value="SEPTUM SITE-DETERMINING PROTEIN MIND HOMOLOG, CHLOROPLASTIC-RELATED"/>
    <property type="match status" value="1"/>
</dbReference>
<dbReference type="InterPro" id="IPR025669">
    <property type="entry name" value="AAA_dom"/>
</dbReference>
<gene>
    <name evidence="4" type="ORF">EDC22_11071</name>
</gene>
<dbReference type="GO" id="GO:0009898">
    <property type="term" value="C:cytoplasmic side of plasma membrane"/>
    <property type="evidence" value="ECO:0007669"/>
    <property type="project" value="TreeGrafter"/>
</dbReference>
<keyword evidence="1" id="KW-0547">Nucleotide-binding</keyword>
<dbReference type="InterPro" id="IPR011006">
    <property type="entry name" value="CheY-like_superfamily"/>
</dbReference>
<dbReference type="EMBL" id="SMAK01000010">
    <property type="protein sequence ID" value="TCT07224.1"/>
    <property type="molecule type" value="Genomic_DNA"/>
</dbReference>
<dbReference type="RefSeq" id="WP_132807435.1">
    <property type="nucleotide sequence ID" value="NZ_SMAK01000010.1"/>
</dbReference>
<dbReference type="Gene3D" id="3.40.50.2300">
    <property type="match status" value="1"/>
</dbReference>
<feature type="domain" description="AAA" evidence="3">
    <location>
        <begin position="163"/>
        <end position="325"/>
    </location>
</feature>
<keyword evidence="2" id="KW-0067">ATP-binding</keyword>
<dbReference type="Pfam" id="PF13614">
    <property type="entry name" value="AAA_31"/>
    <property type="match status" value="1"/>
</dbReference>
<dbReference type="InterPro" id="IPR050625">
    <property type="entry name" value="ParA/MinD_ATPase"/>
</dbReference>
<evidence type="ECO:0000256" key="2">
    <source>
        <dbReference type="ARBA" id="ARBA00022840"/>
    </source>
</evidence>
<comment type="caution">
    <text evidence="4">The sequence shown here is derived from an EMBL/GenBank/DDBJ whole genome shotgun (WGS) entry which is preliminary data.</text>
</comment>
<evidence type="ECO:0000256" key="1">
    <source>
        <dbReference type="ARBA" id="ARBA00022741"/>
    </source>
</evidence>
<keyword evidence="5" id="KW-1185">Reference proteome</keyword>
<organism evidence="4 5">
    <name type="scientific">Tepidamorphus gemmatus</name>
    <dbReference type="NCBI Taxonomy" id="747076"/>
    <lineage>
        <taxon>Bacteria</taxon>
        <taxon>Pseudomonadati</taxon>
        <taxon>Pseudomonadota</taxon>
        <taxon>Alphaproteobacteria</taxon>
        <taxon>Hyphomicrobiales</taxon>
        <taxon>Tepidamorphaceae</taxon>
        <taxon>Tepidamorphus</taxon>
    </lineage>
</organism>
<dbReference type="GO" id="GO:0016887">
    <property type="term" value="F:ATP hydrolysis activity"/>
    <property type="evidence" value="ECO:0007669"/>
    <property type="project" value="TreeGrafter"/>
</dbReference>
<dbReference type="SUPFAM" id="SSF52172">
    <property type="entry name" value="CheY-like"/>
    <property type="match status" value="1"/>
</dbReference>
<dbReference type="SUPFAM" id="SSF52540">
    <property type="entry name" value="P-loop containing nucleoside triphosphate hydrolases"/>
    <property type="match status" value="1"/>
</dbReference>